<reference evidence="1 2" key="1">
    <citation type="submission" date="2015-04" db="EMBL/GenBank/DDBJ databases">
        <authorList>
            <person name="Syromyatnikov M.Y."/>
            <person name="Popov V.N."/>
        </authorList>
    </citation>
    <scope>NUCLEOTIDE SEQUENCE [LARGE SCALE GENOMIC DNA]</scope>
</reference>
<organism evidence="1 2">
    <name type="scientific">Clunio marinus</name>
    <dbReference type="NCBI Taxonomy" id="568069"/>
    <lineage>
        <taxon>Eukaryota</taxon>
        <taxon>Metazoa</taxon>
        <taxon>Ecdysozoa</taxon>
        <taxon>Arthropoda</taxon>
        <taxon>Hexapoda</taxon>
        <taxon>Insecta</taxon>
        <taxon>Pterygota</taxon>
        <taxon>Neoptera</taxon>
        <taxon>Endopterygota</taxon>
        <taxon>Diptera</taxon>
        <taxon>Nematocera</taxon>
        <taxon>Chironomoidea</taxon>
        <taxon>Chironomidae</taxon>
        <taxon>Clunio</taxon>
    </lineage>
</organism>
<dbReference type="AlphaFoldDB" id="A0A1J1IK48"/>
<sequence length="66" mass="7659">MVQGQTKPIYKSAAFATSEPANLKKSQCDYKAQERKEIPKMNVEKKADPWGKIFKNEKHFKSFHIC</sequence>
<keyword evidence="2" id="KW-1185">Reference proteome</keyword>
<accession>A0A1J1IK48</accession>
<dbReference type="Proteomes" id="UP000183832">
    <property type="component" value="Unassembled WGS sequence"/>
</dbReference>
<gene>
    <name evidence="1" type="ORF">CLUMA_CG013875</name>
</gene>
<name>A0A1J1IK48_9DIPT</name>
<dbReference type="EMBL" id="CVRI01000054">
    <property type="protein sequence ID" value="CRL00615.1"/>
    <property type="molecule type" value="Genomic_DNA"/>
</dbReference>
<evidence type="ECO:0000313" key="2">
    <source>
        <dbReference type="Proteomes" id="UP000183832"/>
    </source>
</evidence>
<proteinExistence type="predicted"/>
<evidence type="ECO:0000313" key="1">
    <source>
        <dbReference type="EMBL" id="CRL00615.1"/>
    </source>
</evidence>
<protein>
    <submittedName>
        <fullName evidence="1">CLUMA_CG013875, isoform A</fullName>
    </submittedName>
</protein>